<feature type="domain" description="Fatty acid hydroxylase" evidence="11">
    <location>
        <begin position="5"/>
        <end position="84"/>
    </location>
</feature>
<evidence type="ECO:0000256" key="4">
    <source>
        <dbReference type="ARBA" id="ARBA00022692"/>
    </source>
</evidence>
<dbReference type="EC" id="4.1.99.5" evidence="3"/>
<evidence type="ECO:0000313" key="13">
    <source>
        <dbReference type="Proteomes" id="UP000243459"/>
    </source>
</evidence>
<evidence type="ECO:0000256" key="9">
    <source>
        <dbReference type="ARBA" id="ARBA00047909"/>
    </source>
</evidence>
<keyword evidence="13" id="KW-1185">Reference proteome</keyword>
<dbReference type="Proteomes" id="UP000243459">
    <property type="component" value="Chromosome 2"/>
</dbReference>
<dbReference type="PANTHER" id="PTHR11863">
    <property type="entry name" value="STEROL DESATURASE"/>
    <property type="match status" value="1"/>
</dbReference>
<keyword evidence="5" id="KW-0256">Endoplasmic reticulum</keyword>
<sequence length="105" mass="12192">MSKYATPFGLTSEYAHPAEILFLGFATIFGPAIRGPHLFSLWLWMSVRVLETVGAHSGYHFPWSPSNFLPLYGGVKFHDFHHRGFLPKRELCIDFYLHGLFIWHR</sequence>
<dbReference type="Pfam" id="PF04116">
    <property type="entry name" value="FA_hydroxylase"/>
    <property type="match status" value="1"/>
</dbReference>
<name>A0A5P1FHK0_ASPOF</name>
<evidence type="ECO:0000256" key="8">
    <source>
        <dbReference type="ARBA" id="ARBA00023239"/>
    </source>
</evidence>
<evidence type="ECO:0000256" key="1">
    <source>
        <dbReference type="ARBA" id="ARBA00004477"/>
    </source>
</evidence>
<dbReference type="InterPro" id="IPR006694">
    <property type="entry name" value="Fatty_acid_hydroxylase"/>
</dbReference>
<feature type="transmembrane region" description="Helical" evidence="10">
    <location>
        <begin position="20"/>
        <end position="44"/>
    </location>
</feature>
<dbReference type="GO" id="GO:0008610">
    <property type="term" value="P:lipid biosynthetic process"/>
    <property type="evidence" value="ECO:0007669"/>
    <property type="project" value="InterPro"/>
</dbReference>
<accession>A0A5P1FHK0</accession>
<dbReference type="AlphaFoldDB" id="A0A5P1FHK0"/>
<comment type="catalytic activity">
    <reaction evidence="9">
        <text>a long-chain fatty aldehyde + 2 NADPH + O2 + H(+) = a long-chain alkane + formate + 2 NADP(+) + H2O</text>
        <dbReference type="Rhea" id="RHEA:21440"/>
        <dbReference type="ChEBI" id="CHEBI:15377"/>
        <dbReference type="ChEBI" id="CHEBI:15378"/>
        <dbReference type="ChEBI" id="CHEBI:15379"/>
        <dbReference type="ChEBI" id="CHEBI:15740"/>
        <dbReference type="ChEBI" id="CHEBI:17176"/>
        <dbReference type="ChEBI" id="CHEBI:57783"/>
        <dbReference type="ChEBI" id="CHEBI:58349"/>
        <dbReference type="ChEBI" id="CHEBI:83563"/>
        <dbReference type="EC" id="4.1.99.5"/>
    </reaction>
</comment>
<dbReference type="Gramene" id="ONK76897">
    <property type="protein sequence ID" value="ONK76897"/>
    <property type="gene ID" value="A4U43_C02F980"/>
</dbReference>
<evidence type="ECO:0000256" key="5">
    <source>
        <dbReference type="ARBA" id="ARBA00022824"/>
    </source>
</evidence>
<evidence type="ECO:0000256" key="6">
    <source>
        <dbReference type="ARBA" id="ARBA00022989"/>
    </source>
</evidence>
<dbReference type="GO" id="GO:0005506">
    <property type="term" value="F:iron ion binding"/>
    <property type="evidence" value="ECO:0007669"/>
    <property type="project" value="InterPro"/>
</dbReference>
<proteinExistence type="inferred from homology"/>
<protein>
    <recommendedName>
        <fullName evidence="3">aldehyde oxygenase (deformylating)</fullName>
        <ecNumber evidence="3">4.1.99.5</ecNumber>
    </recommendedName>
</protein>
<keyword evidence="7 10" id="KW-0472">Membrane</keyword>
<dbReference type="InterPro" id="IPR050307">
    <property type="entry name" value="Sterol_Desaturase_Related"/>
</dbReference>
<organism evidence="12 13">
    <name type="scientific">Asparagus officinalis</name>
    <name type="common">Garden asparagus</name>
    <dbReference type="NCBI Taxonomy" id="4686"/>
    <lineage>
        <taxon>Eukaryota</taxon>
        <taxon>Viridiplantae</taxon>
        <taxon>Streptophyta</taxon>
        <taxon>Embryophyta</taxon>
        <taxon>Tracheophyta</taxon>
        <taxon>Spermatophyta</taxon>
        <taxon>Magnoliopsida</taxon>
        <taxon>Liliopsida</taxon>
        <taxon>Asparagales</taxon>
        <taxon>Asparagaceae</taxon>
        <taxon>Asparagoideae</taxon>
        <taxon>Asparagus</taxon>
    </lineage>
</organism>
<comment type="similarity">
    <text evidence="2">Belongs to the sterol desaturase family.</text>
</comment>
<dbReference type="GO" id="GO:0071771">
    <property type="term" value="F:aldehyde oxygenase (deformylating) activity"/>
    <property type="evidence" value="ECO:0007669"/>
    <property type="project" value="UniProtKB-EC"/>
</dbReference>
<dbReference type="EMBL" id="CM007382">
    <property type="protein sequence ID" value="ONK76897.1"/>
    <property type="molecule type" value="Genomic_DNA"/>
</dbReference>
<evidence type="ECO:0000256" key="2">
    <source>
        <dbReference type="ARBA" id="ARBA00009324"/>
    </source>
</evidence>
<gene>
    <name evidence="12" type="ORF">A4U43_C02F980</name>
</gene>
<dbReference type="GO" id="GO:0016491">
    <property type="term" value="F:oxidoreductase activity"/>
    <property type="evidence" value="ECO:0007669"/>
    <property type="project" value="InterPro"/>
</dbReference>
<keyword evidence="8" id="KW-0456">Lyase</keyword>
<keyword evidence="6 10" id="KW-1133">Transmembrane helix</keyword>
<keyword evidence="4 10" id="KW-0812">Transmembrane</keyword>
<reference evidence="13" key="1">
    <citation type="journal article" date="2017" name="Nat. Commun.">
        <title>The asparagus genome sheds light on the origin and evolution of a young Y chromosome.</title>
        <authorList>
            <person name="Harkess A."/>
            <person name="Zhou J."/>
            <person name="Xu C."/>
            <person name="Bowers J.E."/>
            <person name="Van der Hulst R."/>
            <person name="Ayyampalayam S."/>
            <person name="Mercati F."/>
            <person name="Riccardi P."/>
            <person name="McKain M.R."/>
            <person name="Kakrana A."/>
            <person name="Tang H."/>
            <person name="Ray J."/>
            <person name="Groenendijk J."/>
            <person name="Arikit S."/>
            <person name="Mathioni S.M."/>
            <person name="Nakano M."/>
            <person name="Shan H."/>
            <person name="Telgmann-Rauber A."/>
            <person name="Kanno A."/>
            <person name="Yue Z."/>
            <person name="Chen H."/>
            <person name="Li W."/>
            <person name="Chen Y."/>
            <person name="Xu X."/>
            <person name="Zhang Y."/>
            <person name="Luo S."/>
            <person name="Chen H."/>
            <person name="Gao J."/>
            <person name="Mao Z."/>
            <person name="Pires J.C."/>
            <person name="Luo M."/>
            <person name="Kudrna D."/>
            <person name="Wing R.A."/>
            <person name="Meyers B.C."/>
            <person name="Yi K."/>
            <person name="Kong H."/>
            <person name="Lavrijsen P."/>
            <person name="Sunseri F."/>
            <person name="Falavigna A."/>
            <person name="Ye Y."/>
            <person name="Leebens-Mack J.H."/>
            <person name="Chen G."/>
        </authorList>
    </citation>
    <scope>NUCLEOTIDE SEQUENCE [LARGE SCALE GENOMIC DNA]</scope>
    <source>
        <strain evidence="13">cv. DH0086</strain>
    </source>
</reference>
<evidence type="ECO:0000313" key="12">
    <source>
        <dbReference type="EMBL" id="ONK76897.1"/>
    </source>
</evidence>
<dbReference type="GO" id="GO:0005789">
    <property type="term" value="C:endoplasmic reticulum membrane"/>
    <property type="evidence" value="ECO:0007669"/>
    <property type="project" value="UniProtKB-SubCell"/>
</dbReference>
<evidence type="ECO:0000259" key="11">
    <source>
        <dbReference type="Pfam" id="PF04116"/>
    </source>
</evidence>
<comment type="subcellular location">
    <subcellularLocation>
        <location evidence="1">Endoplasmic reticulum membrane</location>
        <topology evidence="1">Multi-pass membrane protein</topology>
    </subcellularLocation>
</comment>
<evidence type="ECO:0000256" key="7">
    <source>
        <dbReference type="ARBA" id="ARBA00023136"/>
    </source>
</evidence>
<evidence type="ECO:0000256" key="3">
    <source>
        <dbReference type="ARBA" id="ARBA00013146"/>
    </source>
</evidence>
<evidence type="ECO:0000256" key="10">
    <source>
        <dbReference type="SAM" id="Phobius"/>
    </source>
</evidence>